<evidence type="ECO:0000313" key="4">
    <source>
        <dbReference type="Proteomes" id="UP000683000"/>
    </source>
</evidence>
<reference evidence="3" key="1">
    <citation type="submission" date="2021-03" db="EMBL/GenBank/DDBJ databases">
        <title>Evolutionary innovations through gain and loss of genes in the ectomycorrhizal Boletales.</title>
        <authorList>
            <person name="Wu G."/>
            <person name="Miyauchi S."/>
            <person name="Morin E."/>
            <person name="Yang Z.-L."/>
            <person name="Xu J."/>
            <person name="Martin F.M."/>
        </authorList>
    </citation>
    <scope>NUCLEOTIDE SEQUENCE</scope>
    <source>
        <strain evidence="3">BR01</strain>
    </source>
</reference>
<sequence>MPASNATSVVVNGSGKKTKGTPESTVPPSPVSKSSETDRPGVQSAGKPNKIAYEAEQERLKSEIDALQAKLNTAREKITMASKPSGNDRRNALRAELDSIREQQSSYKISRGKILDQLKALQDDIQKKTKDLQAARGKTPFRSVEEVDVHIKYVILTANQSTGITNVFAQKPRKAGRIRQPNGLEGPWKVSRPPKVRSTQTGSAADEYRQQLDDPESKAISDRYDKIKAELDELKKESDEAYAGRTKLFEERDELQAQITALFNEKRSSAQQFREANDRYWTKVNEDRARRAERARAQRAAEEAQKRLEHAQQLREEASLPAYQAEMQDCQTLIDALSGKSSDTVVLPSSSLPAKSDVAGVPKLELRQVETVADGLVARKKKGEGEETYFMGKGKREKKDKIPKVAHETDALKNLPFGTITALSKCAIPFPTTVADVPRVIEDLKTKKAWYEANQARVTAENIAKAEAQIQRLTNAVKLDGRQVSVDSNGSVDAPLESASTPVENVEAAATVDVDE</sequence>
<keyword evidence="4" id="KW-1185">Reference proteome</keyword>
<comment type="caution">
    <text evidence="3">The sequence shown here is derived from an EMBL/GenBank/DDBJ whole genome shotgun (WGS) entry which is preliminary data.</text>
</comment>
<dbReference type="OrthoDB" id="2195113at2759"/>
<dbReference type="GO" id="GO:0003729">
    <property type="term" value="F:mRNA binding"/>
    <property type="evidence" value="ECO:0007669"/>
    <property type="project" value="TreeGrafter"/>
</dbReference>
<dbReference type="Proteomes" id="UP000683000">
    <property type="component" value="Unassembled WGS sequence"/>
</dbReference>
<feature type="coiled-coil region" evidence="1">
    <location>
        <begin position="217"/>
        <end position="265"/>
    </location>
</feature>
<dbReference type="AlphaFoldDB" id="A0A8I3ACM5"/>
<feature type="region of interest" description="Disordered" evidence="2">
    <location>
        <begin position="1"/>
        <end position="51"/>
    </location>
</feature>
<keyword evidence="1" id="KW-0175">Coiled coil</keyword>
<feature type="region of interest" description="Disordered" evidence="2">
    <location>
        <begin position="177"/>
        <end position="213"/>
    </location>
</feature>
<dbReference type="PANTHER" id="PTHR31027">
    <property type="entry name" value="NUCLEAR SEGREGATION PROTEIN BFR1"/>
    <property type="match status" value="1"/>
</dbReference>
<feature type="coiled-coil region" evidence="1">
    <location>
        <begin position="456"/>
        <end position="483"/>
    </location>
</feature>
<dbReference type="GO" id="GO:0042175">
    <property type="term" value="C:nuclear outer membrane-endoplasmic reticulum membrane network"/>
    <property type="evidence" value="ECO:0007669"/>
    <property type="project" value="TreeGrafter"/>
</dbReference>
<dbReference type="GO" id="GO:0005783">
    <property type="term" value="C:endoplasmic reticulum"/>
    <property type="evidence" value="ECO:0007669"/>
    <property type="project" value="TreeGrafter"/>
</dbReference>
<accession>A0A8I3ACM5</accession>
<dbReference type="InterPro" id="IPR039604">
    <property type="entry name" value="Bfr1"/>
</dbReference>
<evidence type="ECO:0000256" key="2">
    <source>
        <dbReference type="SAM" id="MobiDB-lite"/>
    </source>
</evidence>
<organism evidence="3 4">
    <name type="scientific">Boletus reticuloceps</name>
    <dbReference type="NCBI Taxonomy" id="495285"/>
    <lineage>
        <taxon>Eukaryota</taxon>
        <taxon>Fungi</taxon>
        <taxon>Dikarya</taxon>
        <taxon>Basidiomycota</taxon>
        <taxon>Agaricomycotina</taxon>
        <taxon>Agaricomycetes</taxon>
        <taxon>Agaricomycetidae</taxon>
        <taxon>Boletales</taxon>
        <taxon>Boletineae</taxon>
        <taxon>Boletaceae</taxon>
        <taxon>Boletoideae</taxon>
        <taxon>Boletus</taxon>
    </lineage>
</organism>
<proteinExistence type="predicted"/>
<evidence type="ECO:0008006" key="5">
    <source>
        <dbReference type="Google" id="ProtNLM"/>
    </source>
</evidence>
<dbReference type="PANTHER" id="PTHR31027:SF2">
    <property type="entry name" value="LEBERCILIN DOMAIN-CONTAINING PROTEIN"/>
    <property type="match status" value="1"/>
</dbReference>
<gene>
    <name evidence="3" type="ORF">JVT61DRAFT_12808</name>
</gene>
<feature type="region of interest" description="Disordered" evidence="2">
    <location>
        <begin position="487"/>
        <end position="516"/>
    </location>
</feature>
<name>A0A8I3ACM5_9AGAM</name>
<dbReference type="EMBL" id="JAGFBS010000006">
    <property type="protein sequence ID" value="KAG6378543.1"/>
    <property type="molecule type" value="Genomic_DNA"/>
</dbReference>
<feature type="compositionally biased region" description="Polar residues" evidence="2">
    <location>
        <begin position="1"/>
        <end position="11"/>
    </location>
</feature>
<protein>
    <recommendedName>
        <fullName evidence="5">Nuclear segregation protein Bfr1</fullName>
    </recommendedName>
</protein>
<dbReference type="Gene3D" id="1.10.287.1490">
    <property type="match status" value="1"/>
</dbReference>
<evidence type="ECO:0000313" key="3">
    <source>
        <dbReference type="EMBL" id="KAG6378543.1"/>
    </source>
</evidence>
<dbReference type="GO" id="GO:1990904">
    <property type="term" value="C:ribonucleoprotein complex"/>
    <property type="evidence" value="ECO:0007669"/>
    <property type="project" value="TreeGrafter"/>
</dbReference>
<dbReference type="GO" id="GO:0008298">
    <property type="term" value="P:intracellular mRNA localization"/>
    <property type="evidence" value="ECO:0007669"/>
    <property type="project" value="TreeGrafter"/>
</dbReference>
<evidence type="ECO:0000256" key="1">
    <source>
        <dbReference type="SAM" id="Coils"/>
    </source>
</evidence>